<sequence length="126" mass="14022">MAVQTKRRRDRARLATEQLCLAHAAREDSRTRVTPLRYFTVYGPGQRPDMFIHRVLRAALQGQPLQIYGDGRQRRDFTHVDDALRATIAAPRIDHGQPVFNVGGGSSAVLTAVLDHVERITGAPVP</sequence>
<organism evidence="2">
    <name type="scientific">Streptomyces tabacisoli</name>
    <dbReference type="NCBI Taxonomy" id="3156398"/>
    <lineage>
        <taxon>Bacteria</taxon>
        <taxon>Bacillati</taxon>
        <taxon>Actinomycetota</taxon>
        <taxon>Actinomycetes</taxon>
        <taxon>Kitasatosporales</taxon>
        <taxon>Streptomycetaceae</taxon>
        <taxon>Streptomyces</taxon>
    </lineage>
</organism>
<feature type="domain" description="NAD-dependent epimerase/dehydratase" evidence="1">
    <location>
        <begin position="11"/>
        <end position="103"/>
    </location>
</feature>
<dbReference type="EMBL" id="CP159534">
    <property type="protein sequence ID" value="XCJ75250.1"/>
    <property type="molecule type" value="Genomic_DNA"/>
</dbReference>
<dbReference type="KEGG" id="stac:ABII15_37115"/>
<dbReference type="PANTHER" id="PTHR43245:SF13">
    <property type="entry name" value="UDP-D-APIOSE_UDP-D-XYLOSE SYNTHASE 2"/>
    <property type="match status" value="1"/>
</dbReference>
<dbReference type="Gene3D" id="3.40.50.720">
    <property type="entry name" value="NAD(P)-binding Rossmann-like Domain"/>
    <property type="match status" value="1"/>
</dbReference>
<dbReference type="RefSeq" id="WP_353946685.1">
    <property type="nucleotide sequence ID" value="NZ_CP159534.1"/>
</dbReference>
<evidence type="ECO:0000259" key="1">
    <source>
        <dbReference type="Pfam" id="PF01370"/>
    </source>
</evidence>
<dbReference type="InterPro" id="IPR036291">
    <property type="entry name" value="NAD(P)-bd_dom_sf"/>
</dbReference>
<name>A0AAU8J400_9ACTN</name>
<protein>
    <submittedName>
        <fullName evidence="2">NAD-dependent epimerase/dehydratase family protein</fullName>
    </submittedName>
</protein>
<dbReference type="PANTHER" id="PTHR43245">
    <property type="entry name" value="BIFUNCTIONAL POLYMYXIN RESISTANCE PROTEIN ARNA"/>
    <property type="match status" value="1"/>
</dbReference>
<accession>A0AAU8J400</accession>
<dbReference type="Pfam" id="PF01370">
    <property type="entry name" value="Epimerase"/>
    <property type="match status" value="1"/>
</dbReference>
<dbReference type="InterPro" id="IPR050177">
    <property type="entry name" value="Lipid_A_modif_metabolic_enz"/>
</dbReference>
<reference evidence="2" key="1">
    <citation type="submission" date="2024-06" db="EMBL/GenBank/DDBJ databases">
        <title>Streptomyces sp. strain HUAS MG91 genome sequences.</title>
        <authorList>
            <person name="Mo P."/>
        </authorList>
    </citation>
    <scope>NUCLEOTIDE SEQUENCE</scope>
    <source>
        <strain evidence="2">HUAS MG91</strain>
    </source>
</reference>
<proteinExistence type="predicted"/>
<dbReference type="AlphaFoldDB" id="A0AAU8J400"/>
<gene>
    <name evidence="2" type="ORF">ABII15_37115</name>
</gene>
<evidence type="ECO:0000313" key="2">
    <source>
        <dbReference type="EMBL" id="XCJ75250.1"/>
    </source>
</evidence>
<dbReference type="SUPFAM" id="SSF51735">
    <property type="entry name" value="NAD(P)-binding Rossmann-fold domains"/>
    <property type="match status" value="1"/>
</dbReference>
<dbReference type="InterPro" id="IPR001509">
    <property type="entry name" value="Epimerase_deHydtase"/>
</dbReference>